<reference evidence="2" key="1">
    <citation type="submission" date="2020-10" db="EMBL/GenBank/DDBJ databases">
        <authorList>
            <person name="Gilroy R."/>
        </authorList>
    </citation>
    <scope>NUCLEOTIDE SEQUENCE</scope>
    <source>
        <strain evidence="2">ChiW25-3613</strain>
    </source>
</reference>
<dbReference type="Proteomes" id="UP000824179">
    <property type="component" value="Unassembled WGS sequence"/>
</dbReference>
<evidence type="ECO:0000313" key="3">
    <source>
        <dbReference type="Proteomes" id="UP000824179"/>
    </source>
</evidence>
<organism evidence="2 3">
    <name type="scientific">Candidatus Coproplasma stercoripullorum</name>
    <dbReference type="NCBI Taxonomy" id="2840751"/>
    <lineage>
        <taxon>Bacteria</taxon>
        <taxon>Bacillati</taxon>
        <taxon>Bacillota</taxon>
        <taxon>Clostridia</taxon>
        <taxon>Eubacteriales</taxon>
        <taxon>Candidatus Coproplasma</taxon>
    </lineage>
</organism>
<proteinExistence type="predicted"/>
<evidence type="ECO:0000256" key="1">
    <source>
        <dbReference type="SAM" id="Phobius"/>
    </source>
</evidence>
<dbReference type="AlphaFoldDB" id="A0A9D1DAL7"/>
<evidence type="ECO:0000313" key="2">
    <source>
        <dbReference type="EMBL" id="HIR39302.1"/>
    </source>
</evidence>
<gene>
    <name evidence="2" type="ORF">IAB90_02865</name>
</gene>
<protein>
    <submittedName>
        <fullName evidence="2">Uncharacterized protein</fullName>
    </submittedName>
</protein>
<sequence length="250" mass="26572">MDQELEYAQMLEVPVSTVNVVKKKPIFKKKEQKDDDALKEQVVDSVNERMGDYVYAEDLTVPPKAEKGAFAATLADKSGKILIIEVAAACLLAIGIFLTNVFMPNSAINSFIVGLTAEEVTEAAYSEFELYPVVSELSDAEVSVSESGVITFTGEGAVYPVAGGEVAAVTQGSDGTYSVEVAHTSIFRSVVGGLTNVYYSVGDEVAGNIPVGYSDGSSQVSVSMYNDGELLNCYTLTGALPVWNTSEVQS</sequence>
<name>A0A9D1DAL7_9FIRM</name>
<feature type="transmembrane region" description="Helical" evidence="1">
    <location>
        <begin position="81"/>
        <end position="103"/>
    </location>
</feature>
<dbReference type="EMBL" id="DVHB01000052">
    <property type="protein sequence ID" value="HIR39302.1"/>
    <property type="molecule type" value="Genomic_DNA"/>
</dbReference>
<reference evidence="2" key="2">
    <citation type="journal article" date="2021" name="PeerJ">
        <title>Extensive microbial diversity within the chicken gut microbiome revealed by metagenomics and culture.</title>
        <authorList>
            <person name="Gilroy R."/>
            <person name="Ravi A."/>
            <person name="Getino M."/>
            <person name="Pursley I."/>
            <person name="Horton D.L."/>
            <person name="Alikhan N.F."/>
            <person name="Baker D."/>
            <person name="Gharbi K."/>
            <person name="Hall N."/>
            <person name="Watson M."/>
            <person name="Adriaenssens E.M."/>
            <person name="Foster-Nyarko E."/>
            <person name="Jarju S."/>
            <person name="Secka A."/>
            <person name="Antonio M."/>
            <person name="Oren A."/>
            <person name="Chaudhuri R.R."/>
            <person name="La Ragione R."/>
            <person name="Hildebrand F."/>
            <person name="Pallen M.J."/>
        </authorList>
    </citation>
    <scope>NUCLEOTIDE SEQUENCE</scope>
    <source>
        <strain evidence="2">ChiW25-3613</strain>
    </source>
</reference>
<accession>A0A9D1DAL7</accession>
<comment type="caution">
    <text evidence="2">The sequence shown here is derived from an EMBL/GenBank/DDBJ whole genome shotgun (WGS) entry which is preliminary data.</text>
</comment>
<keyword evidence="1" id="KW-0472">Membrane</keyword>
<keyword evidence="1" id="KW-0812">Transmembrane</keyword>
<keyword evidence="1" id="KW-1133">Transmembrane helix</keyword>